<dbReference type="InterPro" id="IPR011629">
    <property type="entry name" value="CobW-like_C"/>
</dbReference>
<dbReference type="Pfam" id="PF02492">
    <property type="entry name" value="cobW"/>
    <property type="match status" value="1"/>
</dbReference>
<dbReference type="InterPro" id="IPR027417">
    <property type="entry name" value="P-loop_NTPase"/>
</dbReference>
<feature type="region of interest" description="Disordered" evidence="6">
    <location>
        <begin position="234"/>
        <end position="287"/>
    </location>
</feature>
<comment type="catalytic activity">
    <reaction evidence="5">
        <text>GTP + H2O = GDP + phosphate + H(+)</text>
        <dbReference type="Rhea" id="RHEA:19669"/>
        <dbReference type="ChEBI" id="CHEBI:15377"/>
        <dbReference type="ChEBI" id="CHEBI:15378"/>
        <dbReference type="ChEBI" id="CHEBI:37565"/>
        <dbReference type="ChEBI" id="CHEBI:43474"/>
        <dbReference type="ChEBI" id="CHEBI:58189"/>
    </reaction>
    <physiologicalReaction direction="left-to-right" evidence="5">
        <dbReference type="Rhea" id="RHEA:19670"/>
    </physiologicalReaction>
</comment>
<comment type="similarity">
    <text evidence="4">Belongs to the SIMIBI class G3E GTPase family. ZNG1 subfamily.</text>
</comment>
<dbReference type="InterPro" id="IPR036627">
    <property type="entry name" value="CobW-likC_sf"/>
</dbReference>
<dbReference type="RefSeq" id="WP_250142679.1">
    <property type="nucleotide sequence ID" value="NZ_JALIQP010000008.1"/>
</dbReference>
<evidence type="ECO:0000313" key="9">
    <source>
        <dbReference type="Proteomes" id="UP001595898"/>
    </source>
</evidence>
<keyword evidence="9" id="KW-1185">Reference proteome</keyword>
<dbReference type="InterPro" id="IPR003495">
    <property type="entry name" value="CobW/HypB/UreG_nucleotide-bd"/>
</dbReference>
<dbReference type="AlphaFoldDB" id="A0ABD5PN50"/>
<evidence type="ECO:0000256" key="2">
    <source>
        <dbReference type="ARBA" id="ARBA00022801"/>
    </source>
</evidence>
<keyword evidence="2" id="KW-0378">Hydrolase</keyword>
<dbReference type="SMART" id="SM00833">
    <property type="entry name" value="CobW_C"/>
    <property type="match status" value="1"/>
</dbReference>
<sequence>MGVPVTVLSGTLGAGKTTLLNHVLTREHDYDAAVVVNDVGEINVDANLAERRVDGDTDVVELTNGCICCGIQDEFGRALVELALAEEFDYLLVEPSGISDPAPVAQQLVQSRASTFYDLSSVTTVVDARRFYDAFSEGEVRRRGSTEDGTRPLSDLIVDGVEFCDTLVVNKTDLVTDAELDYVVETLRALQPEATVLTSTFGQVDPGAVLDTGRFDVETVSDSPGWKRALKQYADHSTDHKQNRAREHDRGPNHGHDSVDAPVADGDVDHDDRSHETHGHVHPPDEYGIDSFVYHQRRPMHPERLADTLQKFPTSVVRAKGYLHVAGRPDHALVLSRAGRQTRIEGVGRWIASLPEDRRKFYRRSRESGWDDDYGDRKTELVMIGRDMDARVIERSLEACVLADAELDTADSNFENPFPNREGEEIRL</sequence>
<dbReference type="EMBL" id="JBHSFA010000004">
    <property type="protein sequence ID" value="MFC4541886.1"/>
    <property type="molecule type" value="Genomic_DNA"/>
</dbReference>
<feature type="compositionally biased region" description="Basic and acidic residues" evidence="6">
    <location>
        <begin position="270"/>
        <end position="285"/>
    </location>
</feature>
<gene>
    <name evidence="8" type="ORF">ACFO5R_08085</name>
</gene>
<dbReference type="GO" id="GO:0016787">
    <property type="term" value="F:hydrolase activity"/>
    <property type="evidence" value="ECO:0007669"/>
    <property type="project" value="UniProtKB-KW"/>
</dbReference>
<keyword evidence="3" id="KW-0143">Chaperone</keyword>
<feature type="compositionally biased region" description="Basic and acidic residues" evidence="6">
    <location>
        <begin position="234"/>
        <end position="259"/>
    </location>
</feature>
<dbReference type="SUPFAM" id="SSF52540">
    <property type="entry name" value="P-loop containing nucleoside triphosphate hydrolases"/>
    <property type="match status" value="1"/>
</dbReference>
<dbReference type="Proteomes" id="UP001595898">
    <property type="component" value="Unassembled WGS sequence"/>
</dbReference>
<evidence type="ECO:0000256" key="4">
    <source>
        <dbReference type="ARBA" id="ARBA00034320"/>
    </source>
</evidence>
<keyword evidence="1" id="KW-0547">Nucleotide-binding</keyword>
<dbReference type="SUPFAM" id="SSF90002">
    <property type="entry name" value="Hypothetical protein YjiA, C-terminal domain"/>
    <property type="match status" value="1"/>
</dbReference>
<dbReference type="PANTHER" id="PTHR43603">
    <property type="entry name" value="COBW DOMAIN-CONTAINING PROTEIN DDB_G0274527"/>
    <property type="match status" value="1"/>
</dbReference>
<evidence type="ECO:0000313" key="8">
    <source>
        <dbReference type="EMBL" id="MFC4541886.1"/>
    </source>
</evidence>
<comment type="caution">
    <text evidence="8">The sequence shown here is derived from an EMBL/GenBank/DDBJ whole genome shotgun (WGS) entry which is preliminary data.</text>
</comment>
<dbReference type="PANTHER" id="PTHR43603:SF1">
    <property type="entry name" value="ZINC-REGULATED GTPASE METALLOPROTEIN ACTIVATOR 1"/>
    <property type="match status" value="1"/>
</dbReference>
<evidence type="ECO:0000256" key="1">
    <source>
        <dbReference type="ARBA" id="ARBA00022741"/>
    </source>
</evidence>
<dbReference type="Pfam" id="PF07683">
    <property type="entry name" value="CobW_C"/>
    <property type="match status" value="1"/>
</dbReference>
<dbReference type="InterPro" id="IPR051927">
    <property type="entry name" value="Zn_Chap_cDPG_Synth"/>
</dbReference>
<name>A0ABD5PN50_9EURY</name>
<dbReference type="Gene3D" id="3.40.50.300">
    <property type="entry name" value="P-loop containing nucleotide triphosphate hydrolases"/>
    <property type="match status" value="1"/>
</dbReference>
<dbReference type="CDD" id="cd03112">
    <property type="entry name" value="CobW-like"/>
    <property type="match status" value="1"/>
</dbReference>
<dbReference type="Gene3D" id="3.30.1220.10">
    <property type="entry name" value="CobW-like, C-terminal domain"/>
    <property type="match status" value="1"/>
</dbReference>
<reference evidence="8 9" key="1">
    <citation type="journal article" date="2019" name="Int. J. Syst. Evol. Microbiol.">
        <title>The Global Catalogue of Microorganisms (GCM) 10K type strain sequencing project: providing services to taxonomists for standard genome sequencing and annotation.</title>
        <authorList>
            <consortium name="The Broad Institute Genomics Platform"/>
            <consortium name="The Broad Institute Genome Sequencing Center for Infectious Disease"/>
            <person name="Wu L."/>
            <person name="Ma J."/>
        </authorList>
    </citation>
    <scope>NUCLEOTIDE SEQUENCE [LARGE SCALE GENOMIC DNA]</scope>
    <source>
        <strain evidence="8 9">WLHS5</strain>
    </source>
</reference>
<dbReference type="GO" id="GO:0000166">
    <property type="term" value="F:nucleotide binding"/>
    <property type="evidence" value="ECO:0007669"/>
    <property type="project" value="UniProtKB-KW"/>
</dbReference>
<evidence type="ECO:0000259" key="7">
    <source>
        <dbReference type="SMART" id="SM00833"/>
    </source>
</evidence>
<evidence type="ECO:0000256" key="6">
    <source>
        <dbReference type="SAM" id="MobiDB-lite"/>
    </source>
</evidence>
<accession>A0ABD5PN50</accession>
<feature type="domain" description="CobW C-terminal" evidence="7">
    <location>
        <begin position="289"/>
        <end position="401"/>
    </location>
</feature>
<protein>
    <submittedName>
        <fullName evidence="8">CobW family GTP-binding protein</fullName>
    </submittedName>
</protein>
<proteinExistence type="inferred from homology"/>
<evidence type="ECO:0000256" key="3">
    <source>
        <dbReference type="ARBA" id="ARBA00023186"/>
    </source>
</evidence>
<evidence type="ECO:0000256" key="5">
    <source>
        <dbReference type="ARBA" id="ARBA00049117"/>
    </source>
</evidence>
<organism evidence="8 9">
    <name type="scientific">Halosolutus amylolyticus</name>
    <dbReference type="NCBI Taxonomy" id="2932267"/>
    <lineage>
        <taxon>Archaea</taxon>
        <taxon>Methanobacteriati</taxon>
        <taxon>Methanobacteriota</taxon>
        <taxon>Stenosarchaea group</taxon>
        <taxon>Halobacteria</taxon>
        <taxon>Halobacteriales</taxon>
        <taxon>Natrialbaceae</taxon>
        <taxon>Halosolutus</taxon>
    </lineage>
</organism>